<dbReference type="AlphaFoldDB" id="A0A139ISM3"/>
<protein>
    <submittedName>
        <fullName evidence="1">Uncharacterized protein</fullName>
    </submittedName>
</protein>
<evidence type="ECO:0000313" key="2">
    <source>
        <dbReference type="Proteomes" id="UP000073492"/>
    </source>
</evidence>
<organism evidence="1 2">
    <name type="scientific">Pseudocercospora musae</name>
    <dbReference type="NCBI Taxonomy" id="113226"/>
    <lineage>
        <taxon>Eukaryota</taxon>
        <taxon>Fungi</taxon>
        <taxon>Dikarya</taxon>
        <taxon>Ascomycota</taxon>
        <taxon>Pezizomycotina</taxon>
        <taxon>Dothideomycetes</taxon>
        <taxon>Dothideomycetidae</taxon>
        <taxon>Mycosphaerellales</taxon>
        <taxon>Mycosphaerellaceae</taxon>
        <taxon>Pseudocercospora</taxon>
    </lineage>
</organism>
<gene>
    <name evidence="1" type="ORF">AC579_10166</name>
</gene>
<comment type="caution">
    <text evidence="1">The sequence shown here is derived from an EMBL/GenBank/DDBJ whole genome shotgun (WGS) entry which is preliminary data.</text>
</comment>
<dbReference type="Proteomes" id="UP000073492">
    <property type="component" value="Unassembled WGS sequence"/>
</dbReference>
<sequence length="96" mass="10759">MIPRNSAARKIRKTHVPTYWPVVFGVQLSEYRGVDVEVKKVIIMSDMPIIIELPLMSIDPCPDISEVEDAMAPLEVAVMDMDIELISIFQFVLVGG</sequence>
<dbReference type="OrthoDB" id="10564005at2759"/>
<keyword evidence="2" id="KW-1185">Reference proteome</keyword>
<reference evidence="1 2" key="1">
    <citation type="submission" date="2015-07" db="EMBL/GenBank/DDBJ databases">
        <title>Comparative genomics of the Sigatoka disease complex on banana suggests a link between parallel evolutionary changes in Pseudocercospora fijiensis and Pseudocercospora eumusae and increased virulence on the banana host.</title>
        <authorList>
            <person name="Chang T.-C."/>
            <person name="Salvucci A."/>
            <person name="Crous P.W."/>
            <person name="Stergiopoulos I."/>
        </authorList>
    </citation>
    <scope>NUCLEOTIDE SEQUENCE [LARGE SCALE GENOMIC DNA]</scope>
    <source>
        <strain evidence="1 2">CBS 116634</strain>
    </source>
</reference>
<proteinExistence type="predicted"/>
<name>A0A139ISM3_9PEZI</name>
<evidence type="ECO:0000313" key="1">
    <source>
        <dbReference type="EMBL" id="KXT17620.1"/>
    </source>
</evidence>
<accession>A0A139ISM3</accession>
<dbReference type="EMBL" id="LFZO01000017">
    <property type="protein sequence ID" value="KXT17620.1"/>
    <property type="molecule type" value="Genomic_DNA"/>
</dbReference>